<gene>
    <name evidence="2" type="ORF">Micbo1qcDRAFT_128752</name>
</gene>
<dbReference type="STRING" id="196109.A0A136IJ23"/>
<evidence type="ECO:0000313" key="2">
    <source>
        <dbReference type="EMBL" id="KXJ84987.1"/>
    </source>
</evidence>
<keyword evidence="1" id="KW-0472">Membrane</keyword>
<keyword evidence="3" id="KW-1185">Reference proteome</keyword>
<name>A0A136IJ23_9PEZI</name>
<proteinExistence type="predicted"/>
<feature type="transmembrane region" description="Helical" evidence="1">
    <location>
        <begin position="94"/>
        <end position="114"/>
    </location>
</feature>
<protein>
    <submittedName>
        <fullName evidence="2">Uncharacterized protein</fullName>
    </submittedName>
</protein>
<dbReference type="InParanoid" id="A0A136IJ23"/>
<keyword evidence="1" id="KW-0812">Transmembrane</keyword>
<keyword evidence="1" id="KW-1133">Transmembrane helix</keyword>
<dbReference type="OrthoDB" id="3254104at2759"/>
<dbReference type="AlphaFoldDB" id="A0A136IJ23"/>
<sequence length="159" mass="17141">MILDAANISLRYNVLAAVFSWFTLSGFVIFPGTYSSLGHSSLLHETQAGQIVEAVVENLPLVWVASLCCAVGLSGTIWLGYIFRLNFAWLSDRIAIPGLFRSATGLITTAVGVYTAQNGVWSPTAISTVALIASILVLMGLCLLVCTLQLDRASQRYVR</sequence>
<accession>A0A136IJ23</accession>
<reference evidence="3" key="1">
    <citation type="submission" date="2016-02" db="EMBL/GenBank/DDBJ databases">
        <title>Draft genome sequence of Microdochium bolleyi, a fungal endophyte of beachgrass.</title>
        <authorList>
            <consortium name="DOE Joint Genome Institute"/>
            <person name="David A.S."/>
            <person name="May G."/>
            <person name="Haridas S."/>
            <person name="Lim J."/>
            <person name="Wang M."/>
            <person name="Labutti K."/>
            <person name="Lipzen A."/>
            <person name="Barry K."/>
            <person name="Grigoriev I.V."/>
        </authorList>
    </citation>
    <scope>NUCLEOTIDE SEQUENCE [LARGE SCALE GENOMIC DNA]</scope>
    <source>
        <strain evidence="3">J235TASD1</strain>
    </source>
</reference>
<organism evidence="2 3">
    <name type="scientific">Microdochium bolleyi</name>
    <dbReference type="NCBI Taxonomy" id="196109"/>
    <lineage>
        <taxon>Eukaryota</taxon>
        <taxon>Fungi</taxon>
        <taxon>Dikarya</taxon>
        <taxon>Ascomycota</taxon>
        <taxon>Pezizomycotina</taxon>
        <taxon>Sordariomycetes</taxon>
        <taxon>Xylariomycetidae</taxon>
        <taxon>Xylariales</taxon>
        <taxon>Microdochiaceae</taxon>
        <taxon>Microdochium</taxon>
    </lineage>
</organism>
<dbReference type="Proteomes" id="UP000070501">
    <property type="component" value="Unassembled WGS sequence"/>
</dbReference>
<feature type="transmembrane region" description="Helical" evidence="1">
    <location>
        <begin position="12"/>
        <end position="34"/>
    </location>
</feature>
<evidence type="ECO:0000313" key="3">
    <source>
        <dbReference type="Proteomes" id="UP000070501"/>
    </source>
</evidence>
<feature type="transmembrane region" description="Helical" evidence="1">
    <location>
        <begin position="61"/>
        <end position="82"/>
    </location>
</feature>
<dbReference type="EMBL" id="KQ964304">
    <property type="protein sequence ID" value="KXJ84987.1"/>
    <property type="molecule type" value="Genomic_DNA"/>
</dbReference>
<evidence type="ECO:0000256" key="1">
    <source>
        <dbReference type="SAM" id="Phobius"/>
    </source>
</evidence>
<feature type="transmembrane region" description="Helical" evidence="1">
    <location>
        <begin position="126"/>
        <end position="150"/>
    </location>
</feature>